<organism evidence="2 3">
    <name type="scientific">Brachionus plicatilis</name>
    <name type="common">Marine rotifer</name>
    <name type="synonym">Brachionus muelleri</name>
    <dbReference type="NCBI Taxonomy" id="10195"/>
    <lineage>
        <taxon>Eukaryota</taxon>
        <taxon>Metazoa</taxon>
        <taxon>Spiralia</taxon>
        <taxon>Gnathifera</taxon>
        <taxon>Rotifera</taxon>
        <taxon>Eurotatoria</taxon>
        <taxon>Monogononta</taxon>
        <taxon>Pseudotrocha</taxon>
        <taxon>Ploima</taxon>
        <taxon>Brachionidae</taxon>
        <taxon>Brachionus</taxon>
    </lineage>
</organism>
<protein>
    <submittedName>
        <fullName evidence="2">Uncharacterized protein</fullName>
    </submittedName>
</protein>
<proteinExistence type="predicted"/>
<comment type="caution">
    <text evidence="2">The sequence shown here is derived from an EMBL/GenBank/DDBJ whole genome shotgun (WGS) entry which is preliminary data.</text>
</comment>
<evidence type="ECO:0000256" key="1">
    <source>
        <dbReference type="SAM" id="SignalP"/>
    </source>
</evidence>
<evidence type="ECO:0000313" key="2">
    <source>
        <dbReference type="EMBL" id="RNA33490.1"/>
    </source>
</evidence>
<keyword evidence="3" id="KW-1185">Reference proteome</keyword>
<sequence>MKILGCRHFLATVKFLILFNLNDLINLALKIGVPKVNDQLITYISQLVIKIFSFNKFLHTAKHQLKKN</sequence>
<dbReference type="AlphaFoldDB" id="A0A3M7SD84"/>
<name>A0A3M7SD84_BRAPC</name>
<dbReference type="EMBL" id="REGN01001630">
    <property type="protein sequence ID" value="RNA33490.1"/>
    <property type="molecule type" value="Genomic_DNA"/>
</dbReference>
<reference evidence="2 3" key="1">
    <citation type="journal article" date="2018" name="Sci. Rep.">
        <title>Genomic signatures of local adaptation to the degree of environmental predictability in rotifers.</title>
        <authorList>
            <person name="Franch-Gras L."/>
            <person name="Hahn C."/>
            <person name="Garcia-Roger E.M."/>
            <person name="Carmona M.J."/>
            <person name="Serra M."/>
            <person name="Gomez A."/>
        </authorList>
    </citation>
    <scope>NUCLEOTIDE SEQUENCE [LARGE SCALE GENOMIC DNA]</scope>
    <source>
        <strain evidence="2">HYR1</strain>
    </source>
</reference>
<gene>
    <name evidence="2" type="ORF">BpHYR1_008952</name>
</gene>
<feature type="chain" id="PRO_5018310166" evidence="1">
    <location>
        <begin position="29"/>
        <end position="68"/>
    </location>
</feature>
<accession>A0A3M7SD84</accession>
<feature type="signal peptide" evidence="1">
    <location>
        <begin position="1"/>
        <end position="28"/>
    </location>
</feature>
<dbReference type="Proteomes" id="UP000276133">
    <property type="component" value="Unassembled WGS sequence"/>
</dbReference>
<keyword evidence="1" id="KW-0732">Signal</keyword>
<evidence type="ECO:0000313" key="3">
    <source>
        <dbReference type="Proteomes" id="UP000276133"/>
    </source>
</evidence>